<accession>A0ABX7NAV2</accession>
<feature type="compositionally biased region" description="Low complexity" evidence="1">
    <location>
        <begin position="1"/>
        <end position="15"/>
    </location>
</feature>
<reference evidence="2 3" key="1">
    <citation type="submission" date="2021-02" db="EMBL/GenBank/DDBJ databases">
        <title>De Novo genome assembly of isolated myxobacteria.</title>
        <authorList>
            <person name="Stevens D.C."/>
        </authorList>
    </citation>
    <scope>NUCLEOTIDE SEQUENCE [LARGE SCALE GENOMIC DNA]</scope>
    <source>
        <strain evidence="2 3">SCHIC003</strain>
    </source>
</reference>
<protein>
    <submittedName>
        <fullName evidence="2">Uncharacterized protein</fullName>
    </submittedName>
</protein>
<dbReference type="Gene3D" id="3.40.50.300">
    <property type="entry name" value="P-loop containing nucleotide triphosphate hydrolases"/>
    <property type="match status" value="1"/>
</dbReference>
<proteinExistence type="predicted"/>
<dbReference type="RefSeq" id="WP_206717253.1">
    <property type="nucleotide sequence ID" value="NZ_CP071091.1"/>
</dbReference>
<keyword evidence="3" id="KW-1185">Reference proteome</keyword>
<evidence type="ECO:0000313" key="3">
    <source>
        <dbReference type="Proteomes" id="UP000663090"/>
    </source>
</evidence>
<gene>
    <name evidence="2" type="ORF">JY572_05645</name>
</gene>
<feature type="region of interest" description="Disordered" evidence="1">
    <location>
        <begin position="1"/>
        <end position="29"/>
    </location>
</feature>
<sequence length="304" mass="31746">MHALSPSGAGSSGPRRAGGPGDGPSELSGPWLTMAGWTVGLQVPDSRVQALLRQSLVEFITPRPPPGVRASVLEVVVPSVVRPEPATREIPRPWRAEDGALVLEGEDYSARLDADGSRGEVVGAGRFPVEVVLRVMLAAELRRRGGLLVHGVALMHGEEAALFTGHSGAGKSTLGGLWTDAGEALLSDELVAVWPEDPSGQAPRPWRVAGTPWNVGFPREARLRAVGILGWDSASRWEQQGAGEVGRVLVQNVLLCESSGAGRSAMLASAGRLLSEVEPARLVFARDSSAVAVVRTALGAAAHG</sequence>
<evidence type="ECO:0000256" key="1">
    <source>
        <dbReference type="SAM" id="MobiDB-lite"/>
    </source>
</evidence>
<dbReference type="SUPFAM" id="SSF53795">
    <property type="entry name" value="PEP carboxykinase-like"/>
    <property type="match status" value="1"/>
</dbReference>
<evidence type="ECO:0000313" key="2">
    <source>
        <dbReference type="EMBL" id="QSQ15553.1"/>
    </source>
</evidence>
<name>A0ABX7NAV2_9BACT</name>
<dbReference type="Proteomes" id="UP000663090">
    <property type="component" value="Chromosome"/>
</dbReference>
<dbReference type="EMBL" id="CP071091">
    <property type="protein sequence ID" value="QSQ15553.1"/>
    <property type="molecule type" value="Genomic_DNA"/>
</dbReference>
<organism evidence="2 3">
    <name type="scientific">Myxococcus landrumensis</name>
    <dbReference type="NCBI Taxonomy" id="2813577"/>
    <lineage>
        <taxon>Bacteria</taxon>
        <taxon>Pseudomonadati</taxon>
        <taxon>Myxococcota</taxon>
        <taxon>Myxococcia</taxon>
        <taxon>Myxococcales</taxon>
        <taxon>Cystobacterineae</taxon>
        <taxon>Myxococcaceae</taxon>
        <taxon>Myxococcus</taxon>
    </lineage>
</organism>
<dbReference type="InterPro" id="IPR027417">
    <property type="entry name" value="P-loop_NTPase"/>
</dbReference>